<comment type="similarity">
    <text evidence="6">Belongs to the bacillales FliT family.</text>
</comment>
<proteinExistence type="inferred from homology"/>
<evidence type="ECO:0000256" key="5">
    <source>
        <dbReference type="ARBA" id="ARBA00093765"/>
    </source>
</evidence>
<reference evidence="9" key="1">
    <citation type="submission" date="2017-05" db="EMBL/GenBank/DDBJ databases">
        <authorList>
            <person name="Sung H."/>
        </authorList>
    </citation>
    <scope>NUCLEOTIDE SEQUENCE [LARGE SCALE GENOMIC DNA]</scope>
    <source>
        <strain evidence="9">AR23208</strain>
    </source>
</reference>
<organism evidence="8 9">
    <name type="scientific">Tumebacillus avium</name>
    <dbReference type="NCBI Taxonomy" id="1903704"/>
    <lineage>
        <taxon>Bacteria</taxon>
        <taxon>Bacillati</taxon>
        <taxon>Bacillota</taxon>
        <taxon>Bacilli</taxon>
        <taxon>Bacillales</taxon>
        <taxon>Alicyclobacillaceae</taxon>
        <taxon>Tumebacillus</taxon>
    </lineage>
</organism>
<dbReference type="InterPro" id="IPR008622">
    <property type="entry name" value="FliT"/>
</dbReference>
<name>A0A1Y0IIT9_9BACL</name>
<evidence type="ECO:0000256" key="7">
    <source>
        <dbReference type="ARBA" id="ARBA00093797"/>
    </source>
</evidence>
<dbReference type="Proteomes" id="UP000195437">
    <property type="component" value="Chromosome"/>
</dbReference>
<evidence type="ECO:0000256" key="2">
    <source>
        <dbReference type="ARBA" id="ARBA00022490"/>
    </source>
</evidence>
<keyword evidence="3" id="KW-1005">Bacterial flagellum biogenesis</keyword>
<evidence type="ECO:0000256" key="6">
    <source>
        <dbReference type="ARBA" id="ARBA00093785"/>
    </source>
</evidence>
<keyword evidence="9" id="KW-1185">Reference proteome</keyword>
<dbReference type="EMBL" id="CP021434">
    <property type="protein sequence ID" value="ARU60421.1"/>
    <property type="molecule type" value="Genomic_DNA"/>
</dbReference>
<gene>
    <name evidence="8" type="ORF">CBW65_04570</name>
</gene>
<evidence type="ECO:0000313" key="9">
    <source>
        <dbReference type="Proteomes" id="UP000195437"/>
    </source>
</evidence>
<evidence type="ECO:0000313" key="8">
    <source>
        <dbReference type="EMBL" id="ARU60421.1"/>
    </source>
</evidence>
<comment type="function">
    <text evidence="5">May act as an export chaperone for the filament capping protein FliD.</text>
</comment>
<dbReference type="KEGG" id="tum:CBW65_04570"/>
<evidence type="ECO:0000256" key="1">
    <source>
        <dbReference type="ARBA" id="ARBA00004514"/>
    </source>
</evidence>
<protein>
    <recommendedName>
        <fullName evidence="7">Flagellar protein FliT</fullName>
    </recommendedName>
</protein>
<dbReference type="OrthoDB" id="2382332at2"/>
<keyword evidence="4" id="KW-0143">Chaperone</keyword>
<keyword evidence="2" id="KW-0963">Cytoplasm</keyword>
<dbReference type="Pfam" id="PF05400">
    <property type="entry name" value="FliT"/>
    <property type="match status" value="1"/>
</dbReference>
<accession>A0A1Y0IIT9</accession>
<dbReference type="AlphaFoldDB" id="A0A1Y0IIT9"/>
<evidence type="ECO:0000256" key="4">
    <source>
        <dbReference type="ARBA" id="ARBA00023186"/>
    </source>
</evidence>
<sequence>MTRLEAAQRILETTLQIQAALQAGDDDRLATLFTERQDLISDYLLLEEEGKGQPQNKAEELEIQSLMKRGYELNQQTNRQLLQKRQLLYQELSMGDQMREASNAYSSPYENVSGPMFFDKKK</sequence>
<dbReference type="RefSeq" id="WP_087455813.1">
    <property type="nucleotide sequence ID" value="NZ_CP021434.1"/>
</dbReference>
<evidence type="ECO:0000256" key="3">
    <source>
        <dbReference type="ARBA" id="ARBA00022795"/>
    </source>
</evidence>
<comment type="subcellular location">
    <subcellularLocation>
        <location evidence="1">Cytoplasm</location>
        <location evidence="1">Cytosol</location>
    </subcellularLocation>
</comment>